<protein>
    <recommendedName>
        <fullName evidence="10">Cytochrome b-c1 complex subunit 2, mitochondrial</fullName>
    </recommendedName>
</protein>
<evidence type="ECO:0000256" key="1">
    <source>
        <dbReference type="ARBA" id="ARBA00004443"/>
    </source>
</evidence>
<name>A0A165PS27_9APHY</name>
<dbReference type="FunFam" id="3.30.830.10:FF:000039">
    <property type="entry name" value="Ubiquinol-cytochrome c reductase core subunit 2"/>
    <property type="match status" value="1"/>
</dbReference>
<dbReference type="FunFam" id="3.30.830.10:FF:000021">
    <property type="entry name" value="Cytochrome b-c1 complex subunit 2"/>
    <property type="match status" value="1"/>
</dbReference>
<comment type="similarity">
    <text evidence="9">Belongs to the peptidase M16 family. UQCRC2/QCR2 subfamily.</text>
</comment>
<dbReference type="GO" id="GO:0016787">
    <property type="term" value="F:hydrolase activity"/>
    <property type="evidence" value="ECO:0007669"/>
    <property type="project" value="UniProtKB-KW"/>
</dbReference>
<evidence type="ECO:0000313" key="14">
    <source>
        <dbReference type="Proteomes" id="UP000076727"/>
    </source>
</evidence>
<gene>
    <name evidence="13" type="ORF">DAEQUDRAFT_727672</name>
</gene>
<evidence type="ECO:0000256" key="2">
    <source>
        <dbReference type="ARBA" id="ARBA00022448"/>
    </source>
</evidence>
<keyword evidence="2" id="KW-0813">Transport</keyword>
<reference evidence="13 14" key="1">
    <citation type="journal article" date="2016" name="Mol. Biol. Evol.">
        <title>Comparative Genomics of Early-Diverging Mushroom-Forming Fungi Provides Insights into the Origins of Lignocellulose Decay Capabilities.</title>
        <authorList>
            <person name="Nagy L.G."/>
            <person name="Riley R."/>
            <person name="Tritt A."/>
            <person name="Adam C."/>
            <person name="Daum C."/>
            <person name="Floudas D."/>
            <person name="Sun H."/>
            <person name="Yadav J.S."/>
            <person name="Pangilinan J."/>
            <person name="Larsson K.H."/>
            <person name="Matsuura K."/>
            <person name="Barry K."/>
            <person name="Labutti K."/>
            <person name="Kuo R."/>
            <person name="Ohm R.A."/>
            <person name="Bhattacharya S.S."/>
            <person name="Shirouzu T."/>
            <person name="Yoshinaga Y."/>
            <person name="Martin F.M."/>
            <person name="Grigoriev I.V."/>
            <person name="Hibbett D.S."/>
        </authorList>
    </citation>
    <scope>NUCLEOTIDE SEQUENCE [LARGE SCALE GENOMIC DNA]</scope>
    <source>
        <strain evidence="13 14">L-15889</strain>
    </source>
</reference>
<evidence type="ECO:0000256" key="10">
    <source>
        <dbReference type="ARBA" id="ARBA00040751"/>
    </source>
</evidence>
<organism evidence="13 14">
    <name type="scientific">Daedalea quercina L-15889</name>
    <dbReference type="NCBI Taxonomy" id="1314783"/>
    <lineage>
        <taxon>Eukaryota</taxon>
        <taxon>Fungi</taxon>
        <taxon>Dikarya</taxon>
        <taxon>Basidiomycota</taxon>
        <taxon>Agaricomycotina</taxon>
        <taxon>Agaricomycetes</taxon>
        <taxon>Polyporales</taxon>
        <taxon>Fomitopsis</taxon>
    </lineage>
</organism>
<evidence type="ECO:0000256" key="4">
    <source>
        <dbReference type="ARBA" id="ARBA00022792"/>
    </source>
</evidence>
<keyword evidence="8" id="KW-0472">Membrane</keyword>
<dbReference type="Pfam" id="PF00675">
    <property type="entry name" value="Peptidase_M16"/>
    <property type="match status" value="1"/>
</dbReference>
<dbReference type="InterPro" id="IPR050361">
    <property type="entry name" value="MPP/UQCRC_Complex"/>
</dbReference>
<feature type="domain" description="Peptidase M16 N-terminal" evidence="11">
    <location>
        <begin position="30"/>
        <end position="167"/>
    </location>
</feature>
<dbReference type="PANTHER" id="PTHR11851">
    <property type="entry name" value="METALLOPROTEASE"/>
    <property type="match status" value="1"/>
</dbReference>
<dbReference type="EMBL" id="KV429065">
    <property type="protein sequence ID" value="KZT68562.1"/>
    <property type="molecule type" value="Genomic_DNA"/>
</dbReference>
<keyword evidence="3" id="KW-0679">Respiratory chain</keyword>
<dbReference type="Proteomes" id="UP000076727">
    <property type="component" value="Unassembled WGS sequence"/>
</dbReference>
<dbReference type="GO" id="GO:0005743">
    <property type="term" value="C:mitochondrial inner membrane"/>
    <property type="evidence" value="ECO:0007669"/>
    <property type="project" value="UniProtKB-SubCell"/>
</dbReference>
<keyword evidence="13" id="KW-0378">Hydrolase</keyword>
<dbReference type="Pfam" id="PF05193">
    <property type="entry name" value="Peptidase_M16_C"/>
    <property type="match status" value="1"/>
</dbReference>
<dbReference type="PANTHER" id="PTHR11851:SF209">
    <property type="entry name" value="CYTOCHROME B-C1 COMPLEX SUBUNIT 2, MITOCHONDRIAL"/>
    <property type="match status" value="1"/>
</dbReference>
<sequence>MLASRSSAARSASRIVRNFATVVDTAGVKVAAVDNGEPTSAVTFLVKAGSRFESKPGVAHALKGFAFKSTEKRSFLGTIREAELYGGVLSTSLTREHLALSAEFLRGDEPFFVDVISSFIKSAKYTRHELDEYVVPVCEAESTTAFSDPALRALDLAHLIAFRTGLGASPFTSPGTHVSVEDVKAYAQTVFTPGNLAVLGTGIDAATLQKLVEQSLGSLSSASAPVTSPSSYFGGETRIEAHGAPETIFIGLGTTGAPSAELAVLSAHLDPTPSVKWSKGTSPLAASIPEGISVKTVLLPYSDAALYGILIQGESTEGVKAAGKAAVAALKASGDLKGDDLKKAVAKAKFAAASALDGRDNVVFALGAQAFGSPAALDSTISNLDSVNASAFSKATTSFLKAKPTYVAIGDIKRLPYADELGL</sequence>
<evidence type="ECO:0000259" key="12">
    <source>
        <dbReference type="Pfam" id="PF05193"/>
    </source>
</evidence>
<evidence type="ECO:0000256" key="3">
    <source>
        <dbReference type="ARBA" id="ARBA00022660"/>
    </source>
</evidence>
<dbReference type="Gene3D" id="3.30.830.10">
    <property type="entry name" value="Metalloenzyme, LuxS/M16 peptidase-like"/>
    <property type="match status" value="2"/>
</dbReference>
<dbReference type="AlphaFoldDB" id="A0A165PS27"/>
<feature type="domain" description="Peptidase M16 C-terminal" evidence="12">
    <location>
        <begin position="178"/>
        <end position="227"/>
    </location>
</feature>
<evidence type="ECO:0000256" key="5">
    <source>
        <dbReference type="ARBA" id="ARBA00022946"/>
    </source>
</evidence>
<keyword evidence="14" id="KW-1185">Reference proteome</keyword>
<dbReference type="InterPro" id="IPR011765">
    <property type="entry name" value="Pept_M16_N"/>
</dbReference>
<dbReference type="GO" id="GO:0046872">
    <property type="term" value="F:metal ion binding"/>
    <property type="evidence" value="ECO:0007669"/>
    <property type="project" value="InterPro"/>
</dbReference>
<evidence type="ECO:0000256" key="8">
    <source>
        <dbReference type="ARBA" id="ARBA00023136"/>
    </source>
</evidence>
<evidence type="ECO:0000256" key="7">
    <source>
        <dbReference type="ARBA" id="ARBA00023128"/>
    </source>
</evidence>
<dbReference type="OrthoDB" id="6369905at2759"/>
<dbReference type="InterPro" id="IPR007863">
    <property type="entry name" value="Peptidase_M16_C"/>
</dbReference>
<evidence type="ECO:0000259" key="11">
    <source>
        <dbReference type="Pfam" id="PF00675"/>
    </source>
</evidence>
<keyword evidence="4" id="KW-0999">Mitochondrion inner membrane</keyword>
<accession>A0A165PS27</accession>
<keyword evidence="6" id="KW-0249">Electron transport</keyword>
<dbReference type="SUPFAM" id="SSF63411">
    <property type="entry name" value="LuxS/MPP-like metallohydrolase"/>
    <property type="match status" value="2"/>
</dbReference>
<evidence type="ECO:0000256" key="6">
    <source>
        <dbReference type="ARBA" id="ARBA00022982"/>
    </source>
</evidence>
<keyword evidence="7" id="KW-0496">Mitochondrion</keyword>
<evidence type="ECO:0000256" key="9">
    <source>
        <dbReference type="ARBA" id="ARBA00038146"/>
    </source>
</evidence>
<dbReference type="STRING" id="1314783.A0A165PS27"/>
<dbReference type="InterPro" id="IPR011249">
    <property type="entry name" value="Metalloenz_LuxS/M16"/>
</dbReference>
<comment type="subcellular location">
    <subcellularLocation>
        <location evidence="1">Mitochondrion inner membrane</location>
        <topology evidence="1">Peripheral membrane protein</topology>
        <orientation evidence="1">Matrix side</orientation>
    </subcellularLocation>
</comment>
<proteinExistence type="inferred from homology"/>
<evidence type="ECO:0000313" key="13">
    <source>
        <dbReference type="EMBL" id="KZT68562.1"/>
    </source>
</evidence>
<keyword evidence="5" id="KW-0809">Transit peptide</keyword>